<sequence>MSRHGSRELALQALYHLDLNRVEWEQAVAMTRAMIESIDYDETYLAQLMNGITDHQEMIDKILDRYSQDWDVDRMPGVDRNILRIGAFELLYGQDIPPAVAMNEAVELSKTYGTERSARFVNGVLAGVLRDLSDLHGETQVNGQTP</sequence>
<evidence type="ECO:0000256" key="6">
    <source>
        <dbReference type="HAMAP-Rule" id="MF_00073"/>
    </source>
</evidence>
<evidence type="ECO:0000313" key="8">
    <source>
        <dbReference type="EMBL" id="OAG94292.1"/>
    </source>
</evidence>
<dbReference type="GO" id="GO:0003723">
    <property type="term" value="F:RNA binding"/>
    <property type="evidence" value="ECO:0007669"/>
    <property type="project" value="UniProtKB-UniRule"/>
</dbReference>
<reference evidence="8 9" key="1">
    <citation type="submission" date="2016-02" db="EMBL/GenBank/DDBJ databases">
        <title>Draft genome sequence of Acidibacillus ferrooxidans SLC66.</title>
        <authorList>
            <person name="Oliveira G."/>
            <person name="Nancucheo I."/>
            <person name="Dall'Agnol H."/>
            <person name="Johnson B."/>
            <person name="Oliveira R."/>
            <person name="Nunes G.L."/>
            <person name="Tzotzos G."/>
            <person name="Orellana S.C."/>
            <person name="Salim A.C."/>
            <person name="Araujo F.M."/>
        </authorList>
    </citation>
    <scope>NUCLEOTIDE SEQUENCE [LARGE SCALE GENOMIC DNA]</scope>
    <source>
        <strain evidence="8 9">SLC66</strain>
    </source>
</reference>
<organism evidence="8 9">
    <name type="scientific">Ferroacidibacillus organovorans</name>
    <dbReference type="NCBI Taxonomy" id="1765683"/>
    <lineage>
        <taxon>Bacteria</taxon>
        <taxon>Bacillati</taxon>
        <taxon>Bacillota</taxon>
        <taxon>Bacilli</taxon>
        <taxon>Bacillales</taxon>
        <taxon>Alicyclobacillaceae</taxon>
        <taxon>Ferroacidibacillus</taxon>
    </lineage>
</organism>
<dbReference type="Proteomes" id="UP000077421">
    <property type="component" value="Unassembled WGS sequence"/>
</dbReference>
<dbReference type="Gene3D" id="1.10.940.10">
    <property type="entry name" value="NusB-like"/>
    <property type="match status" value="1"/>
</dbReference>
<dbReference type="NCBIfam" id="TIGR01951">
    <property type="entry name" value="nusB"/>
    <property type="match status" value="1"/>
</dbReference>
<keyword evidence="5 6" id="KW-0804">Transcription</keyword>
<comment type="function">
    <text evidence="6">Involved in transcription antitermination. Required for transcription of ribosomal RNA (rRNA) genes. Binds specifically to the boxA antiterminator sequence of the ribosomal RNA (rrn) operons.</text>
</comment>
<dbReference type="PANTHER" id="PTHR11078:SF3">
    <property type="entry name" value="ANTITERMINATION NUSB DOMAIN-CONTAINING PROTEIN"/>
    <property type="match status" value="1"/>
</dbReference>
<comment type="similarity">
    <text evidence="1 6">Belongs to the NusB family.</text>
</comment>
<keyword evidence="4 6" id="KW-0805">Transcription regulation</keyword>
<dbReference type="InterPro" id="IPR006027">
    <property type="entry name" value="NusB_RsmB_TIM44"/>
</dbReference>
<name>A0A853KB69_9BACL</name>
<dbReference type="Pfam" id="PF01029">
    <property type="entry name" value="NusB"/>
    <property type="match status" value="1"/>
</dbReference>
<dbReference type="EMBL" id="LSUQ01000012">
    <property type="protein sequence ID" value="OAG94292.1"/>
    <property type="molecule type" value="Genomic_DNA"/>
</dbReference>
<accession>A0A853KB69</accession>
<evidence type="ECO:0000256" key="1">
    <source>
        <dbReference type="ARBA" id="ARBA00005952"/>
    </source>
</evidence>
<dbReference type="PANTHER" id="PTHR11078">
    <property type="entry name" value="N UTILIZATION SUBSTANCE PROTEIN B-RELATED"/>
    <property type="match status" value="1"/>
</dbReference>
<evidence type="ECO:0000256" key="3">
    <source>
        <dbReference type="ARBA" id="ARBA00022884"/>
    </source>
</evidence>
<feature type="domain" description="NusB/RsmB/TIM44" evidence="7">
    <location>
        <begin position="6"/>
        <end position="130"/>
    </location>
</feature>
<keyword evidence="2 6" id="KW-0889">Transcription antitermination</keyword>
<dbReference type="SUPFAM" id="SSF48013">
    <property type="entry name" value="NusB-like"/>
    <property type="match status" value="1"/>
</dbReference>
<dbReference type="GO" id="GO:0006353">
    <property type="term" value="P:DNA-templated transcription termination"/>
    <property type="evidence" value="ECO:0007669"/>
    <property type="project" value="UniProtKB-UniRule"/>
</dbReference>
<proteinExistence type="inferred from homology"/>
<protein>
    <recommendedName>
        <fullName evidence="6">Transcription antitermination protein NusB</fullName>
    </recommendedName>
    <alternativeName>
        <fullName evidence="6">Antitermination factor NusB</fullName>
    </alternativeName>
</protein>
<dbReference type="AlphaFoldDB" id="A0A853KB69"/>
<dbReference type="CDD" id="cd00619">
    <property type="entry name" value="Terminator_NusB"/>
    <property type="match status" value="1"/>
</dbReference>
<dbReference type="HAMAP" id="MF_00073">
    <property type="entry name" value="NusB"/>
    <property type="match status" value="1"/>
</dbReference>
<dbReference type="GO" id="GO:0031564">
    <property type="term" value="P:transcription antitermination"/>
    <property type="evidence" value="ECO:0007669"/>
    <property type="project" value="UniProtKB-KW"/>
</dbReference>
<dbReference type="OrthoDB" id="9811381at2"/>
<evidence type="ECO:0000259" key="7">
    <source>
        <dbReference type="Pfam" id="PF01029"/>
    </source>
</evidence>
<keyword evidence="3 6" id="KW-0694">RNA-binding</keyword>
<comment type="caution">
    <text evidence="8">The sequence shown here is derived from an EMBL/GenBank/DDBJ whole genome shotgun (WGS) entry which is preliminary data.</text>
</comment>
<evidence type="ECO:0000256" key="5">
    <source>
        <dbReference type="ARBA" id="ARBA00023163"/>
    </source>
</evidence>
<evidence type="ECO:0000256" key="2">
    <source>
        <dbReference type="ARBA" id="ARBA00022814"/>
    </source>
</evidence>
<gene>
    <name evidence="6" type="primary">nusB</name>
    <name evidence="8" type="ORF">AYW79_06055</name>
</gene>
<dbReference type="RefSeq" id="WP_067563186.1">
    <property type="nucleotide sequence ID" value="NZ_LSUQ01000012.1"/>
</dbReference>
<dbReference type="InterPro" id="IPR035926">
    <property type="entry name" value="NusB-like_sf"/>
</dbReference>
<evidence type="ECO:0000256" key="4">
    <source>
        <dbReference type="ARBA" id="ARBA00023015"/>
    </source>
</evidence>
<evidence type="ECO:0000313" key="9">
    <source>
        <dbReference type="Proteomes" id="UP000077421"/>
    </source>
</evidence>
<dbReference type="InterPro" id="IPR011605">
    <property type="entry name" value="NusB_fam"/>
</dbReference>
<dbReference type="GO" id="GO:0005829">
    <property type="term" value="C:cytosol"/>
    <property type="evidence" value="ECO:0007669"/>
    <property type="project" value="TreeGrafter"/>
</dbReference>